<dbReference type="PANTHER" id="PTHR38442">
    <property type="entry name" value="INNER MEMBRANE PROTEIN-RELATED"/>
    <property type="match status" value="1"/>
</dbReference>
<accession>A0A1L3FKI9</accession>
<dbReference type="PANTHER" id="PTHR38442:SF1">
    <property type="entry name" value="INNER MEMBRANE PROTEIN"/>
    <property type="match status" value="1"/>
</dbReference>
<keyword evidence="1" id="KW-0472">Membrane</keyword>
<dbReference type="OrthoDB" id="9769590at2"/>
<dbReference type="EMBL" id="CP017637">
    <property type="protein sequence ID" value="APG13853.1"/>
    <property type="molecule type" value="Genomic_DNA"/>
</dbReference>
<feature type="transmembrane region" description="Helical" evidence="1">
    <location>
        <begin position="52"/>
        <end position="77"/>
    </location>
</feature>
<evidence type="ECO:0000313" key="2">
    <source>
        <dbReference type="EMBL" id="APG13853.1"/>
    </source>
</evidence>
<feature type="transmembrane region" description="Helical" evidence="1">
    <location>
        <begin position="405"/>
        <end position="425"/>
    </location>
</feature>
<proteinExistence type="predicted"/>
<feature type="transmembrane region" description="Helical" evidence="1">
    <location>
        <begin position="26"/>
        <end position="46"/>
    </location>
</feature>
<reference evidence="2 3" key="1">
    <citation type="submission" date="2016-11" db="EMBL/GenBank/DDBJ databases">
        <title>Complete Genome Sequence of Bradyrhizobium sp. strain J5, an isolated from soybean nodule in Hokkaido.</title>
        <authorList>
            <person name="Kanehara K."/>
        </authorList>
    </citation>
    <scope>NUCLEOTIDE SEQUENCE [LARGE SCALE GENOMIC DNA]</scope>
    <source>
        <strain evidence="2 3">J5</strain>
    </source>
</reference>
<sequence length="428" mass="47400">MTPPATFSFNSPGDAERAAELRRIKALATLVLASTLALFVVAKWLLPVHPVFGFIAAFAEAATIGGLADWYAVVALFKRPLGLPIPHTAIIQSNQARIADKLGEFIQVHFLDAGPVEAKLKEIDFGSFVADWLRDRKRSDDLARFALRLLPEAVSATESSGLMTFIIRRMSSQLQAIDLAPLAAGTLRGFVAEGRHQILFDDLLRVMHETLNQNETMAMIREKVRAELPTLLRLYRADKFLVNKIVASATAFFNEVRSDPKHPFRGEFDRMVLGFVDRLGTDQAYIDRIDGLKRDLLARPELADLARTVWANMRSFIERSASGETQVLQHHLAGMFVAAGEALAGDAELRGEINKGLVAVLRSFVADQKSGVSIFISDQVKAWDMAQLISLIEINIGRDLQYIRFNGSLIGGLAGLALYSVEFLLRWL</sequence>
<organism evidence="2 3">
    <name type="scientific">Bradyrhizobium japonicum</name>
    <dbReference type="NCBI Taxonomy" id="375"/>
    <lineage>
        <taxon>Bacteria</taxon>
        <taxon>Pseudomonadati</taxon>
        <taxon>Pseudomonadota</taxon>
        <taxon>Alphaproteobacteria</taxon>
        <taxon>Hyphomicrobiales</taxon>
        <taxon>Nitrobacteraceae</taxon>
        <taxon>Bradyrhizobium</taxon>
    </lineage>
</organism>
<dbReference type="InterPro" id="IPR007383">
    <property type="entry name" value="DUF445"/>
</dbReference>
<dbReference type="AlphaFoldDB" id="A0A1L3FKI9"/>
<name>A0A1L3FKI9_BRAJP</name>
<keyword evidence="1" id="KW-1133">Transmembrane helix</keyword>
<evidence type="ECO:0000256" key="1">
    <source>
        <dbReference type="SAM" id="Phobius"/>
    </source>
</evidence>
<dbReference type="Pfam" id="PF04286">
    <property type="entry name" value="DUF445"/>
    <property type="match status" value="1"/>
</dbReference>
<evidence type="ECO:0000313" key="3">
    <source>
        <dbReference type="Proteomes" id="UP000181962"/>
    </source>
</evidence>
<gene>
    <name evidence="2" type="ORF">BKD09_36440</name>
</gene>
<dbReference type="Proteomes" id="UP000181962">
    <property type="component" value="Chromosome"/>
</dbReference>
<protein>
    <recommendedName>
        <fullName evidence="4">DUF445 domain-containing protein</fullName>
    </recommendedName>
</protein>
<dbReference type="GO" id="GO:0005886">
    <property type="term" value="C:plasma membrane"/>
    <property type="evidence" value="ECO:0007669"/>
    <property type="project" value="TreeGrafter"/>
</dbReference>
<evidence type="ECO:0008006" key="4">
    <source>
        <dbReference type="Google" id="ProtNLM"/>
    </source>
</evidence>
<keyword evidence="1" id="KW-0812">Transmembrane</keyword>
<dbReference type="RefSeq" id="WP_071915874.1">
    <property type="nucleotide sequence ID" value="NZ_CP017637.1"/>
</dbReference>